<dbReference type="InterPro" id="IPR010718">
    <property type="entry name" value="DUF1294"/>
</dbReference>
<dbReference type="PIRSF" id="PIRSF002599">
    <property type="entry name" value="Cold_shock_A"/>
    <property type="match status" value="1"/>
</dbReference>
<reference evidence="3" key="1">
    <citation type="journal article" date="2019" name="Int. J. Syst. Evol. Microbiol.">
        <title>The Global Catalogue of Microorganisms (GCM) 10K type strain sequencing project: providing services to taxonomists for standard genome sequencing and annotation.</title>
        <authorList>
            <consortium name="The Broad Institute Genomics Platform"/>
            <consortium name="The Broad Institute Genome Sequencing Center for Infectious Disease"/>
            <person name="Wu L."/>
            <person name="Ma J."/>
        </authorList>
    </citation>
    <scope>NUCLEOTIDE SEQUENCE [LARGE SCALE GENOMIC DNA]</scope>
    <source>
        <strain evidence="3">CCUG 49339</strain>
    </source>
</reference>
<dbReference type="Pfam" id="PF06961">
    <property type="entry name" value="DUF1294"/>
    <property type="match status" value="1"/>
</dbReference>
<keyword evidence="1" id="KW-0472">Membrane</keyword>
<sequence length="89" mass="10063">MIYILGYIILASCIACLIMCIDKQKAIKQKWRISEKTLWTFAIIGGSLGILVGMSLFRHKTKHRSFQIGIPVLIMLQTALLIVILQNMS</sequence>
<feature type="transmembrane region" description="Helical" evidence="1">
    <location>
        <begin position="36"/>
        <end position="56"/>
    </location>
</feature>
<feature type="transmembrane region" description="Helical" evidence="1">
    <location>
        <begin position="68"/>
        <end position="88"/>
    </location>
</feature>
<comment type="caution">
    <text evidence="2">The sequence shown here is derived from an EMBL/GenBank/DDBJ whole genome shotgun (WGS) entry which is preliminary data.</text>
</comment>
<organism evidence="2 3">
    <name type="scientific">Bacillus salitolerans</name>
    <dbReference type="NCBI Taxonomy" id="1437434"/>
    <lineage>
        <taxon>Bacteria</taxon>
        <taxon>Bacillati</taxon>
        <taxon>Bacillota</taxon>
        <taxon>Bacilli</taxon>
        <taxon>Bacillales</taxon>
        <taxon>Bacillaceae</taxon>
        <taxon>Bacillus</taxon>
    </lineage>
</organism>
<keyword evidence="1" id="KW-1133">Transmembrane helix</keyword>
<dbReference type="InterPro" id="IPR012156">
    <property type="entry name" value="Cold_shock_CspA"/>
</dbReference>
<accession>A0ABW4LL79</accession>
<dbReference type="Proteomes" id="UP001597214">
    <property type="component" value="Unassembled WGS sequence"/>
</dbReference>
<keyword evidence="1" id="KW-0812">Transmembrane</keyword>
<gene>
    <name evidence="2" type="ORF">ACFSCX_05150</name>
</gene>
<keyword evidence="3" id="KW-1185">Reference proteome</keyword>
<protein>
    <submittedName>
        <fullName evidence="2">DUF1294 domain-containing protein</fullName>
    </submittedName>
</protein>
<evidence type="ECO:0000256" key="1">
    <source>
        <dbReference type="SAM" id="Phobius"/>
    </source>
</evidence>
<evidence type="ECO:0000313" key="2">
    <source>
        <dbReference type="EMBL" id="MFD1735947.1"/>
    </source>
</evidence>
<dbReference type="RefSeq" id="WP_377927085.1">
    <property type="nucleotide sequence ID" value="NZ_JBHUEM010000004.1"/>
</dbReference>
<dbReference type="EMBL" id="JBHUEM010000004">
    <property type="protein sequence ID" value="MFD1735947.1"/>
    <property type="molecule type" value="Genomic_DNA"/>
</dbReference>
<proteinExistence type="predicted"/>
<evidence type="ECO:0000313" key="3">
    <source>
        <dbReference type="Proteomes" id="UP001597214"/>
    </source>
</evidence>
<name>A0ABW4LL79_9BACI</name>